<dbReference type="KEGG" id="cpeg:CPELA_06870"/>
<dbReference type="PROSITE" id="PS00122">
    <property type="entry name" value="CARBOXYLESTERASE_B_1"/>
    <property type="match status" value="1"/>
</dbReference>
<evidence type="ECO:0000313" key="5">
    <source>
        <dbReference type="EMBL" id="QAU52636.1"/>
    </source>
</evidence>
<proteinExistence type="inferred from homology"/>
<dbReference type="InterPro" id="IPR019826">
    <property type="entry name" value="Carboxylesterase_B_AS"/>
</dbReference>
<dbReference type="InterPro" id="IPR050309">
    <property type="entry name" value="Type-B_Carboxylest/Lipase"/>
</dbReference>
<dbReference type="GO" id="GO:0016787">
    <property type="term" value="F:hydrolase activity"/>
    <property type="evidence" value="ECO:0007669"/>
    <property type="project" value="UniProtKB-KW"/>
</dbReference>
<feature type="compositionally biased region" description="Polar residues" evidence="3">
    <location>
        <begin position="540"/>
        <end position="552"/>
    </location>
</feature>
<dbReference type="Proteomes" id="UP000288929">
    <property type="component" value="Chromosome"/>
</dbReference>
<dbReference type="InterPro" id="IPR002018">
    <property type="entry name" value="CarbesteraseB"/>
</dbReference>
<feature type="compositionally biased region" description="Polar residues" evidence="3">
    <location>
        <begin position="597"/>
        <end position="614"/>
    </location>
</feature>
<dbReference type="Gene3D" id="3.40.50.1820">
    <property type="entry name" value="alpha/beta hydrolase"/>
    <property type="match status" value="1"/>
</dbReference>
<protein>
    <submittedName>
        <fullName evidence="5">Para-nitrobenzyl esterase</fullName>
        <ecNumber evidence="5">3.1.1.-</ecNumber>
    </submittedName>
</protein>
<dbReference type="InterPro" id="IPR029058">
    <property type="entry name" value="AB_hydrolase_fold"/>
</dbReference>
<keyword evidence="6" id="KW-1185">Reference proteome</keyword>
<dbReference type="EC" id="3.1.1.-" evidence="5"/>
<comment type="similarity">
    <text evidence="1">Belongs to the type-B carboxylesterase/lipase family.</text>
</comment>
<reference evidence="5 6" key="1">
    <citation type="submission" date="2019-01" db="EMBL/GenBank/DDBJ databases">
        <authorList>
            <person name="Ruckert C."/>
            <person name="Busche T."/>
            <person name="Kalinowski J."/>
        </authorList>
    </citation>
    <scope>NUCLEOTIDE SEQUENCE [LARGE SCALE GENOMIC DNA]</scope>
    <source>
        <strain evidence="5 6">136/3</strain>
    </source>
</reference>
<evidence type="ECO:0000256" key="2">
    <source>
        <dbReference type="ARBA" id="ARBA00022801"/>
    </source>
</evidence>
<name>A0A410W9L9_9CORY</name>
<dbReference type="AlphaFoldDB" id="A0A410W9L9"/>
<gene>
    <name evidence="5" type="primary">pnbA</name>
    <name evidence="5" type="ORF">CPELA_06870</name>
</gene>
<feature type="region of interest" description="Disordered" evidence="3">
    <location>
        <begin position="540"/>
        <end position="716"/>
    </location>
</feature>
<accession>A0A410W9L9</accession>
<evidence type="ECO:0000313" key="6">
    <source>
        <dbReference type="Proteomes" id="UP000288929"/>
    </source>
</evidence>
<evidence type="ECO:0000259" key="4">
    <source>
        <dbReference type="Pfam" id="PF00135"/>
    </source>
</evidence>
<dbReference type="Pfam" id="PF00135">
    <property type="entry name" value="COesterase"/>
    <property type="match status" value="1"/>
</dbReference>
<evidence type="ECO:0000256" key="3">
    <source>
        <dbReference type="SAM" id="MobiDB-lite"/>
    </source>
</evidence>
<organism evidence="5 6">
    <name type="scientific">Corynebacterium pelargi</name>
    <dbReference type="NCBI Taxonomy" id="1471400"/>
    <lineage>
        <taxon>Bacteria</taxon>
        <taxon>Bacillati</taxon>
        <taxon>Actinomycetota</taxon>
        <taxon>Actinomycetes</taxon>
        <taxon>Mycobacteriales</taxon>
        <taxon>Corynebacteriaceae</taxon>
        <taxon>Corynebacterium</taxon>
    </lineage>
</organism>
<sequence>MGASTSNEAHPDLVVSTTSGLVGGIRLADETSGVTVQTWRGIPYGGDTGGSRRFRAPHPVVPWDGVRDCSEYGPVAAQPSLGPSDKVRGSEDCLHLDVVRPDTDTTLPVVVYFHGGSFIFGSSHEQILRGHALAEAMDVVYVSINFRLGVLGYLDMRSLGQDCEANPAVLDQLLALKWVQRNIAAFGGDPDNVTIMGESAGGAAVLTLMCVPAAAGLFAKAIAQSPPLAAIHSSVQAQFWASELQRRLGLEDAGLDQLRQVDAADLVRAGQKMLWRTGELIQMNTCFGPTVDQRVIFEHPLEVFAQGLQHKLPLLIGTNGDETSFTKAFYLRSAARTRAARRMLESFDPAGTDLVLHMYQNAQRRSDFADLLSDAIFWAPAVHAAGAHAQAANTWMYRFDFTPPTMRWLGLGAWHSMELTPLFGDLKAAKTSKLHIGGRADLELLSQSMQRLWSRFIHYGNPGREWPRYRSPDDLHPGRATLIFDRELHVSYDPRAAFRRVWERYDMTQWGIGRPEIMQALGLEPVEPLEPLAISATSQALASTADGTQQDQSSHDKASPEDSAQAPKLQARSFASRQRLAKVRHSQATKPHGEAPSNHSEVPNSHSEVPNSHSEVPGPQDGLEAEAEANIAELRKAEAAAKKAERKAAKAERKAAKAERKAEKAKRKAKKAQREAQKQKRKVLAHHGSAIPLRVKAQPQVLPAKKKHRKKKDRKQ</sequence>
<feature type="compositionally biased region" description="Basic residues" evidence="3">
    <location>
        <begin position="704"/>
        <end position="716"/>
    </location>
</feature>
<dbReference type="EMBL" id="CP035299">
    <property type="protein sequence ID" value="QAU52636.1"/>
    <property type="molecule type" value="Genomic_DNA"/>
</dbReference>
<dbReference type="SUPFAM" id="SSF53474">
    <property type="entry name" value="alpha/beta-Hydrolases"/>
    <property type="match status" value="1"/>
</dbReference>
<dbReference type="PANTHER" id="PTHR11559">
    <property type="entry name" value="CARBOXYLESTERASE"/>
    <property type="match status" value="1"/>
</dbReference>
<feature type="domain" description="Carboxylesterase type B" evidence="4">
    <location>
        <begin position="13"/>
        <end position="471"/>
    </location>
</feature>
<evidence type="ECO:0000256" key="1">
    <source>
        <dbReference type="ARBA" id="ARBA00005964"/>
    </source>
</evidence>
<keyword evidence="2 5" id="KW-0378">Hydrolase</keyword>
<feature type="compositionally biased region" description="Basic and acidic residues" evidence="3">
    <location>
        <begin position="633"/>
        <end position="662"/>
    </location>
</feature>